<dbReference type="SUPFAM" id="SSF52540">
    <property type="entry name" value="P-loop containing nucleoside triphosphate hydrolases"/>
    <property type="match status" value="1"/>
</dbReference>
<evidence type="ECO:0000256" key="9">
    <source>
        <dbReference type="PIRNR" id="PIRNR003128"/>
    </source>
</evidence>
<keyword evidence="6" id="KW-0067">ATP-binding</keyword>
<evidence type="ECO:0000256" key="1">
    <source>
        <dbReference type="ARBA" id="ARBA00003618"/>
    </source>
</evidence>
<evidence type="ECO:0000259" key="11">
    <source>
        <dbReference type="Pfam" id="PF02463"/>
    </source>
</evidence>
<dbReference type="CDD" id="cd03241">
    <property type="entry name" value="ABC_RecN"/>
    <property type="match status" value="2"/>
</dbReference>
<dbReference type="KEGG" id="wna:KA717_14900"/>
<evidence type="ECO:0000256" key="4">
    <source>
        <dbReference type="ARBA" id="ARBA00022741"/>
    </source>
</evidence>
<evidence type="ECO:0000256" key="8">
    <source>
        <dbReference type="ARBA" id="ARBA00033408"/>
    </source>
</evidence>
<dbReference type="GO" id="GO:0009432">
    <property type="term" value="P:SOS response"/>
    <property type="evidence" value="ECO:0007669"/>
    <property type="project" value="TreeGrafter"/>
</dbReference>
<dbReference type="InterPro" id="IPR027417">
    <property type="entry name" value="P-loop_NTPase"/>
</dbReference>
<keyword evidence="10" id="KW-0175">Coiled coil</keyword>
<evidence type="ECO:0000256" key="10">
    <source>
        <dbReference type="SAM" id="Coils"/>
    </source>
</evidence>
<reference evidence="12" key="1">
    <citation type="submission" date="2021-04" db="EMBL/GenBank/DDBJ databases">
        <title>Genome sequence of Woronichinia naegeliana from Washington state freshwater lake bloom.</title>
        <authorList>
            <person name="Dreher T.W."/>
        </authorList>
    </citation>
    <scope>NUCLEOTIDE SEQUENCE</scope>
    <source>
        <strain evidence="12">WA131</strain>
    </source>
</reference>
<feature type="coiled-coil region" evidence="10">
    <location>
        <begin position="168"/>
        <end position="195"/>
    </location>
</feature>
<dbReference type="EMBL" id="CP073041">
    <property type="protein sequence ID" value="UXE63746.1"/>
    <property type="molecule type" value="Genomic_DNA"/>
</dbReference>
<proteinExistence type="inferred from homology"/>
<comment type="similarity">
    <text evidence="2 9">Belongs to the RecN family.</text>
</comment>
<dbReference type="InterPro" id="IPR003395">
    <property type="entry name" value="RecF/RecN/SMC_N"/>
</dbReference>
<dbReference type="AlphaFoldDB" id="A0A977PY38"/>
<evidence type="ECO:0000256" key="5">
    <source>
        <dbReference type="ARBA" id="ARBA00022763"/>
    </source>
</evidence>
<dbReference type="GO" id="GO:0006281">
    <property type="term" value="P:DNA repair"/>
    <property type="evidence" value="ECO:0007669"/>
    <property type="project" value="UniProtKB-KW"/>
</dbReference>
<feature type="domain" description="RecF/RecN/SMC N-terminal" evidence="11">
    <location>
        <begin position="2"/>
        <end position="514"/>
    </location>
</feature>
<name>A0A977PY38_9CYAN</name>
<dbReference type="Pfam" id="PF02463">
    <property type="entry name" value="SMC_N"/>
    <property type="match status" value="1"/>
</dbReference>
<dbReference type="GO" id="GO:0005524">
    <property type="term" value="F:ATP binding"/>
    <property type="evidence" value="ECO:0007669"/>
    <property type="project" value="UniProtKB-KW"/>
</dbReference>
<dbReference type="Proteomes" id="UP001065613">
    <property type="component" value="Chromosome"/>
</dbReference>
<evidence type="ECO:0000313" key="12">
    <source>
        <dbReference type="EMBL" id="UXE63746.1"/>
    </source>
</evidence>
<feature type="coiled-coil region" evidence="10">
    <location>
        <begin position="337"/>
        <end position="364"/>
    </location>
</feature>
<accession>A0A977PY38</accession>
<protein>
    <recommendedName>
        <fullName evidence="3 9">DNA repair protein RecN</fullName>
    </recommendedName>
    <alternativeName>
        <fullName evidence="8 9">Recombination protein N</fullName>
    </alternativeName>
</protein>
<sequence>MLSFLRIKNFALIDHLELGFGQGLNVLTGETGAGKSIILDAIDILLGGKVNGRVIRQGSHYSQIEATFQITPVLEAWLISQEIESLETDSLICSRELMLTGDSLRSRSRVNGVVVNRQLLAELREKLVEITAQGQTVQLMDSSVQRKLLDLYGGKPQLAQRATVETAYHQYQSSVQALEARRQSEKDRLQRLDILEYQLKELREAQLSDADEWETLEQERDRLSHVVELQQLSYQAYQLLYQNDRGDNAVADLLAQAEGIVQDMIRYDSGLESLLEMLRNATTQVIETGQQLNVYGNHLEADPQRLAEVEERLLLLKRLCRKYGPSLTEAIAYWQKLESEEQQINDQEQSLEVLEQATEKAKVTLEKECAILTQLRQQTARQLEQELVQQLKPLAMEKVIFACQINPIPPQVTGADQVIFYFSPNPGEKIQPLSTTASGGEMSRFLLALKACFSLAESVSQTLIFDEIDVGVSGKVAQAIADKLYHLSQRQQVLCVTHQPLVAALADQHFRVDKTIIEESSLPMDLNLEADPLSDIRTVVRITPLITSQHRQEELAQLAGGHSAQEALTFAQSLLNKAEIYRQKQA</sequence>
<organism evidence="12">
    <name type="scientific">Woronichinia naegeliana WA131</name>
    <dbReference type="NCBI Taxonomy" id="2824559"/>
    <lineage>
        <taxon>Bacteria</taxon>
        <taxon>Bacillati</taxon>
        <taxon>Cyanobacteriota</taxon>
        <taxon>Cyanophyceae</taxon>
        <taxon>Synechococcales</taxon>
        <taxon>Coelosphaeriaceae</taxon>
        <taxon>Woronichinia</taxon>
    </lineage>
</organism>
<dbReference type="PANTHER" id="PTHR11059:SF0">
    <property type="entry name" value="DNA REPAIR PROTEIN RECN"/>
    <property type="match status" value="1"/>
</dbReference>
<evidence type="ECO:0000256" key="2">
    <source>
        <dbReference type="ARBA" id="ARBA00009441"/>
    </source>
</evidence>
<evidence type="ECO:0000256" key="7">
    <source>
        <dbReference type="ARBA" id="ARBA00023204"/>
    </source>
</evidence>
<dbReference type="FunFam" id="3.40.50.300:FF:000356">
    <property type="entry name" value="DNA repair protein RecN"/>
    <property type="match status" value="1"/>
</dbReference>
<dbReference type="Gene3D" id="3.40.50.300">
    <property type="entry name" value="P-loop containing nucleotide triphosphate hydrolases"/>
    <property type="match status" value="2"/>
</dbReference>
<keyword evidence="4" id="KW-0547">Nucleotide-binding</keyword>
<comment type="function">
    <text evidence="1 9">May be involved in recombinational repair of damaged DNA.</text>
</comment>
<dbReference type="GO" id="GO:0043590">
    <property type="term" value="C:bacterial nucleoid"/>
    <property type="evidence" value="ECO:0007669"/>
    <property type="project" value="TreeGrafter"/>
</dbReference>
<dbReference type="NCBIfam" id="TIGR00634">
    <property type="entry name" value="recN"/>
    <property type="match status" value="1"/>
</dbReference>
<dbReference type="InterPro" id="IPR004604">
    <property type="entry name" value="DNA_recomb/repair_RecN"/>
</dbReference>
<evidence type="ECO:0000256" key="3">
    <source>
        <dbReference type="ARBA" id="ARBA00021315"/>
    </source>
</evidence>
<keyword evidence="7 9" id="KW-0234">DNA repair</keyword>
<dbReference type="GO" id="GO:0006310">
    <property type="term" value="P:DNA recombination"/>
    <property type="evidence" value="ECO:0007669"/>
    <property type="project" value="InterPro"/>
</dbReference>
<dbReference type="PIRSF" id="PIRSF003128">
    <property type="entry name" value="RecN"/>
    <property type="match status" value="1"/>
</dbReference>
<gene>
    <name evidence="12" type="primary">recN</name>
    <name evidence="12" type="ORF">KA717_14900</name>
</gene>
<dbReference type="PANTHER" id="PTHR11059">
    <property type="entry name" value="DNA REPAIR PROTEIN RECN"/>
    <property type="match status" value="1"/>
</dbReference>
<keyword evidence="5 9" id="KW-0227">DNA damage</keyword>
<dbReference type="FunFam" id="3.40.50.300:FF:000319">
    <property type="entry name" value="DNA repair protein RecN"/>
    <property type="match status" value="1"/>
</dbReference>
<evidence type="ECO:0000256" key="6">
    <source>
        <dbReference type="ARBA" id="ARBA00022840"/>
    </source>
</evidence>